<dbReference type="RefSeq" id="WP_189208424.1">
    <property type="nucleotide sequence ID" value="NZ_BMRB01000001.1"/>
</dbReference>
<dbReference type="InterPro" id="IPR052740">
    <property type="entry name" value="CE4"/>
</dbReference>
<sequence length="377" mass="41296">MSRRRWDKIGFGIALILTFVVLLVLGTVRPEVAGTPVAGPPVPQAADEPESVPAPWMRRLEPGERPPQFVLFSFDGGGSHEHWQRFMAIAEESGGRFSGFLSGIYLLPDSRRGEYTGPGHRPGRASIGFGGSEADVATLIADLNTAVERGHEIGTHYNGHFCQGSALGVGEWNTAQWNSELDQFFAFVEQARADGLKVDPASIQGGRTPCLEGDRSILGPVLAERGMSYDTSAVSDGIAWPYREHGIWQFPMPSVRVPGVGHKKTIMMDYNLWYVQNKARNEPQRAEEFAEVTLETYEAAYAAAFDGNRAPLVVGNHFNEWSGGGFTRATERFMAGVCARPETVCATYSEVIDWMALQDPAVLEAFRAMPHAQVPLP</sequence>
<reference evidence="1" key="2">
    <citation type="submission" date="2020-09" db="EMBL/GenBank/DDBJ databases">
        <authorList>
            <person name="Sun Q."/>
            <person name="Ohkuma M."/>
        </authorList>
    </citation>
    <scope>NUCLEOTIDE SEQUENCE</scope>
    <source>
        <strain evidence="1">JCM 3276</strain>
    </source>
</reference>
<comment type="caution">
    <text evidence="1">The sequence shown here is derived from an EMBL/GenBank/DDBJ whole genome shotgun (WGS) entry which is preliminary data.</text>
</comment>
<organism evidence="1 2">
    <name type="scientific">Actinokineospora fastidiosa</name>
    <dbReference type="NCBI Taxonomy" id="1816"/>
    <lineage>
        <taxon>Bacteria</taxon>
        <taxon>Bacillati</taxon>
        <taxon>Actinomycetota</taxon>
        <taxon>Actinomycetes</taxon>
        <taxon>Pseudonocardiales</taxon>
        <taxon>Pseudonocardiaceae</taxon>
        <taxon>Actinokineospora</taxon>
    </lineage>
</organism>
<evidence type="ECO:0000313" key="2">
    <source>
        <dbReference type="Proteomes" id="UP000660680"/>
    </source>
</evidence>
<protein>
    <recommendedName>
        <fullName evidence="3">Polysaccharide deacetylase</fullName>
    </recommendedName>
</protein>
<dbReference type="AlphaFoldDB" id="A0A918G2X5"/>
<dbReference type="EMBL" id="BMRB01000001">
    <property type="protein sequence ID" value="GGS14141.1"/>
    <property type="molecule type" value="Genomic_DNA"/>
</dbReference>
<dbReference type="PANTHER" id="PTHR45985:SF3">
    <property type="entry name" value="CHITIN DEACETYLASE-LIKE 4"/>
    <property type="match status" value="1"/>
</dbReference>
<dbReference type="PANTHER" id="PTHR45985">
    <property type="match status" value="1"/>
</dbReference>
<reference evidence="1" key="1">
    <citation type="journal article" date="2014" name="Int. J. Syst. Evol. Microbiol.">
        <title>Complete genome sequence of Corynebacterium casei LMG S-19264T (=DSM 44701T), isolated from a smear-ripened cheese.</title>
        <authorList>
            <consortium name="US DOE Joint Genome Institute (JGI-PGF)"/>
            <person name="Walter F."/>
            <person name="Albersmeier A."/>
            <person name="Kalinowski J."/>
            <person name="Ruckert C."/>
        </authorList>
    </citation>
    <scope>NUCLEOTIDE SEQUENCE</scope>
    <source>
        <strain evidence="1">JCM 3276</strain>
    </source>
</reference>
<evidence type="ECO:0000313" key="1">
    <source>
        <dbReference type="EMBL" id="GGS14141.1"/>
    </source>
</evidence>
<proteinExistence type="predicted"/>
<dbReference type="Gene3D" id="3.20.20.370">
    <property type="entry name" value="Glycoside hydrolase/deacetylase"/>
    <property type="match status" value="1"/>
</dbReference>
<dbReference type="SUPFAM" id="SSF88713">
    <property type="entry name" value="Glycoside hydrolase/deacetylase"/>
    <property type="match status" value="1"/>
</dbReference>
<dbReference type="GO" id="GO:0005975">
    <property type="term" value="P:carbohydrate metabolic process"/>
    <property type="evidence" value="ECO:0007669"/>
    <property type="project" value="InterPro"/>
</dbReference>
<accession>A0A918G2X5</accession>
<keyword evidence="2" id="KW-1185">Reference proteome</keyword>
<evidence type="ECO:0008006" key="3">
    <source>
        <dbReference type="Google" id="ProtNLM"/>
    </source>
</evidence>
<gene>
    <name evidence="1" type="ORF">GCM10010171_02500</name>
</gene>
<name>A0A918G2X5_9PSEU</name>
<dbReference type="Proteomes" id="UP000660680">
    <property type="component" value="Unassembled WGS sequence"/>
</dbReference>
<dbReference type="InterPro" id="IPR011330">
    <property type="entry name" value="Glyco_hydro/deAcase_b/a-brl"/>
</dbReference>